<evidence type="ECO:0000256" key="8">
    <source>
        <dbReference type="ARBA" id="ARBA00022753"/>
    </source>
</evidence>
<evidence type="ECO:0000256" key="5">
    <source>
        <dbReference type="ARBA" id="ARBA00022679"/>
    </source>
</evidence>
<dbReference type="SUPFAM" id="SSF50978">
    <property type="entry name" value="WD40 repeat-like"/>
    <property type="match status" value="1"/>
</dbReference>
<dbReference type="Proteomes" id="UP000769528">
    <property type="component" value="Unassembled WGS sequence"/>
</dbReference>
<dbReference type="Gene3D" id="1.10.510.10">
    <property type="entry name" value="Transferase(Phosphotransferase) domain 1"/>
    <property type="match status" value="1"/>
</dbReference>
<evidence type="ECO:0000256" key="7">
    <source>
        <dbReference type="ARBA" id="ARBA00022741"/>
    </source>
</evidence>
<dbReference type="Pfam" id="PF00400">
    <property type="entry name" value="WD40"/>
    <property type="match status" value="1"/>
</dbReference>
<dbReference type="GO" id="GO:0034271">
    <property type="term" value="C:phosphatidylinositol 3-kinase complex, class III, type I"/>
    <property type="evidence" value="ECO:0007669"/>
    <property type="project" value="TreeGrafter"/>
</dbReference>
<keyword evidence="7" id="KW-0547">Nucleotide-binding</keyword>
<dbReference type="GO" id="GO:0004674">
    <property type="term" value="F:protein serine/threonine kinase activity"/>
    <property type="evidence" value="ECO:0007669"/>
    <property type="project" value="UniProtKB-KW"/>
</dbReference>
<dbReference type="PROSITE" id="PS00108">
    <property type="entry name" value="PROTEIN_KINASE_ST"/>
    <property type="match status" value="1"/>
</dbReference>
<protein>
    <recommendedName>
        <fullName evidence="2">non-specific serine/threonine protein kinase</fullName>
        <ecNumber evidence="2">2.7.11.1</ecNumber>
    </recommendedName>
</protein>
<dbReference type="GO" id="GO:0010008">
    <property type="term" value="C:endosome membrane"/>
    <property type="evidence" value="ECO:0007669"/>
    <property type="project" value="UniProtKB-SubCell"/>
</dbReference>
<keyword evidence="5" id="KW-0808">Transferase</keyword>
<feature type="repeat" description="WD" evidence="14">
    <location>
        <begin position="1051"/>
        <end position="1092"/>
    </location>
</feature>
<dbReference type="GO" id="GO:0016236">
    <property type="term" value="P:macroautophagy"/>
    <property type="evidence" value="ECO:0007669"/>
    <property type="project" value="InterPro"/>
</dbReference>
<dbReference type="InterPro" id="IPR008271">
    <property type="entry name" value="Ser/Thr_kinase_AS"/>
</dbReference>
<dbReference type="Pfam" id="PF22956">
    <property type="entry name" value="VPS15-like_hel"/>
    <property type="match status" value="1"/>
</dbReference>
<keyword evidence="3" id="KW-0723">Serine/threonine-protein kinase</keyword>
<dbReference type="InterPro" id="IPR036322">
    <property type="entry name" value="WD40_repeat_dom_sf"/>
</dbReference>
<dbReference type="GO" id="GO:0006623">
    <property type="term" value="P:protein targeting to vacuole"/>
    <property type="evidence" value="ECO:0007669"/>
    <property type="project" value="TreeGrafter"/>
</dbReference>
<dbReference type="InterPro" id="IPR011009">
    <property type="entry name" value="Kinase-like_dom_sf"/>
</dbReference>
<dbReference type="OrthoDB" id="242910at2759"/>
<keyword evidence="10" id="KW-0067">ATP-binding</keyword>
<dbReference type="GO" id="GO:0034272">
    <property type="term" value="C:phosphatidylinositol 3-kinase complex, class III, type II"/>
    <property type="evidence" value="ECO:0007669"/>
    <property type="project" value="TreeGrafter"/>
</dbReference>
<dbReference type="SUPFAM" id="SSF48371">
    <property type="entry name" value="ARM repeat"/>
    <property type="match status" value="1"/>
</dbReference>
<dbReference type="EMBL" id="JAEUBF010000544">
    <property type="protein sequence ID" value="KAH3677232.1"/>
    <property type="molecule type" value="Genomic_DNA"/>
</dbReference>
<evidence type="ECO:0000256" key="9">
    <source>
        <dbReference type="ARBA" id="ARBA00022777"/>
    </source>
</evidence>
<dbReference type="InterPro" id="IPR055231">
    <property type="entry name" value="2AA_helical"/>
</dbReference>
<dbReference type="InterPro" id="IPR011989">
    <property type="entry name" value="ARM-like"/>
</dbReference>
<comment type="catalytic activity">
    <reaction evidence="12">
        <text>L-threonyl-[protein] + ATP = O-phospho-L-threonyl-[protein] + ADP + H(+)</text>
        <dbReference type="Rhea" id="RHEA:46608"/>
        <dbReference type="Rhea" id="RHEA-COMP:11060"/>
        <dbReference type="Rhea" id="RHEA-COMP:11605"/>
        <dbReference type="ChEBI" id="CHEBI:15378"/>
        <dbReference type="ChEBI" id="CHEBI:30013"/>
        <dbReference type="ChEBI" id="CHEBI:30616"/>
        <dbReference type="ChEBI" id="CHEBI:61977"/>
        <dbReference type="ChEBI" id="CHEBI:456216"/>
        <dbReference type="EC" id="2.7.11.1"/>
    </reaction>
    <physiologicalReaction direction="left-to-right" evidence="12">
        <dbReference type="Rhea" id="RHEA:46609"/>
    </physiologicalReaction>
</comment>
<evidence type="ECO:0000313" key="17">
    <source>
        <dbReference type="Proteomes" id="UP000769528"/>
    </source>
</evidence>
<evidence type="ECO:0000256" key="6">
    <source>
        <dbReference type="ARBA" id="ARBA00022737"/>
    </source>
</evidence>
<dbReference type="GO" id="GO:0005524">
    <property type="term" value="F:ATP binding"/>
    <property type="evidence" value="ECO:0007669"/>
    <property type="project" value="UniProtKB-KW"/>
</dbReference>
<dbReference type="PROSITE" id="PS50082">
    <property type="entry name" value="WD_REPEATS_2"/>
    <property type="match status" value="1"/>
</dbReference>
<dbReference type="EC" id="2.7.11.1" evidence="2"/>
<comment type="subcellular location">
    <subcellularLocation>
        <location evidence="1">Endosome membrane</location>
        <topology evidence="1">Lipid-anchor</topology>
    </subcellularLocation>
    <subcellularLocation>
        <location evidence="11">Golgi apparatus</location>
        <location evidence="11">trans-Golgi network membrane</location>
        <topology evidence="11">Lipid-anchor</topology>
    </subcellularLocation>
</comment>
<feature type="domain" description="Protein kinase" evidence="15">
    <location>
        <begin position="27"/>
        <end position="298"/>
    </location>
</feature>
<evidence type="ECO:0000256" key="11">
    <source>
        <dbReference type="ARBA" id="ARBA00037864"/>
    </source>
</evidence>
<keyword evidence="17" id="KW-1185">Reference proteome</keyword>
<dbReference type="PANTHER" id="PTHR17583:SF0">
    <property type="entry name" value="PHOSPHOINOSITIDE 3-KINASE REGULATORY SUBUNIT 4"/>
    <property type="match status" value="1"/>
</dbReference>
<evidence type="ECO:0000256" key="2">
    <source>
        <dbReference type="ARBA" id="ARBA00012513"/>
    </source>
</evidence>
<dbReference type="PANTHER" id="PTHR17583">
    <property type="entry name" value="PHOSPHOINOSITIDE 3-KINASE REGULATORY SUBUNIT 4"/>
    <property type="match status" value="1"/>
</dbReference>
<dbReference type="InterPro" id="IPR015943">
    <property type="entry name" value="WD40/YVTN_repeat-like_dom_sf"/>
</dbReference>
<keyword evidence="4 14" id="KW-0853">WD repeat</keyword>
<evidence type="ECO:0000256" key="1">
    <source>
        <dbReference type="ARBA" id="ARBA00004455"/>
    </source>
</evidence>
<evidence type="ECO:0000256" key="4">
    <source>
        <dbReference type="ARBA" id="ARBA00022574"/>
    </source>
</evidence>
<dbReference type="GO" id="GO:0045324">
    <property type="term" value="P:late endosome to vacuole transport"/>
    <property type="evidence" value="ECO:0007669"/>
    <property type="project" value="InterPro"/>
</dbReference>
<reference evidence="16" key="1">
    <citation type="journal article" date="2021" name="Open Biol.">
        <title>Shared evolutionary footprints suggest mitochondrial oxidative damage underlies multiple complex I losses in fungi.</title>
        <authorList>
            <person name="Schikora-Tamarit M.A."/>
            <person name="Marcet-Houben M."/>
            <person name="Nosek J."/>
            <person name="Gabaldon T."/>
        </authorList>
    </citation>
    <scope>NUCLEOTIDE SEQUENCE</scope>
    <source>
        <strain evidence="16">CBS6341</strain>
    </source>
</reference>
<accession>A0A9P8PTC5</accession>
<evidence type="ECO:0000256" key="10">
    <source>
        <dbReference type="ARBA" id="ARBA00022840"/>
    </source>
</evidence>
<dbReference type="CDD" id="cd13980">
    <property type="entry name" value="STKc_Vps15"/>
    <property type="match status" value="1"/>
</dbReference>
<dbReference type="PROSITE" id="PS50294">
    <property type="entry name" value="WD_REPEATS_REGION"/>
    <property type="match status" value="1"/>
</dbReference>
<dbReference type="SMART" id="SM00320">
    <property type="entry name" value="WD40"/>
    <property type="match status" value="3"/>
</dbReference>
<dbReference type="InterPro" id="IPR045162">
    <property type="entry name" value="Vps15-like"/>
</dbReference>
<dbReference type="Gene3D" id="1.25.10.10">
    <property type="entry name" value="Leucine-rich Repeat Variant"/>
    <property type="match status" value="2"/>
</dbReference>
<comment type="catalytic activity">
    <reaction evidence="13">
        <text>L-seryl-[protein] + ATP = O-phospho-L-seryl-[protein] + ADP + H(+)</text>
        <dbReference type="Rhea" id="RHEA:17989"/>
        <dbReference type="Rhea" id="RHEA-COMP:9863"/>
        <dbReference type="Rhea" id="RHEA-COMP:11604"/>
        <dbReference type="ChEBI" id="CHEBI:15378"/>
        <dbReference type="ChEBI" id="CHEBI:29999"/>
        <dbReference type="ChEBI" id="CHEBI:30616"/>
        <dbReference type="ChEBI" id="CHEBI:83421"/>
        <dbReference type="ChEBI" id="CHEBI:456216"/>
        <dbReference type="EC" id="2.7.11.1"/>
    </reaction>
    <physiologicalReaction direction="left-to-right" evidence="13">
        <dbReference type="Rhea" id="RHEA:17990"/>
    </physiologicalReaction>
</comment>
<dbReference type="FunFam" id="1.10.510.10:FF:000497">
    <property type="entry name" value="Phosphoinositide 3-kinase regulatory subunit"/>
    <property type="match status" value="1"/>
</dbReference>
<dbReference type="Pfam" id="PF00069">
    <property type="entry name" value="Pkinase"/>
    <property type="match status" value="1"/>
</dbReference>
<evidence type="ECO:0000256" key="14">
    <source>
        <dbReference type="PROSITE-ProRule" id="PRU00221"/>
    </source>
</evidence>
<dbReference type="GO" id="GO:0005794">
    <property type="term" value="C:Golgi apparatus"/>
    <property type="evidence" value="ECO:0007669"/>
    <property type="project" value="UniProtKB-SubCell"/>
</dbReference>
<evidence type="ECO:0000256" key="13">
    <source>
        <dbReference type="ARBA" id="ARBA00048977"/>
    </source>
</evidence>
<dbReference type="GO" id="GO:0071561">
    <property type="term" value="C:nucleus-vacuole junction"/>
    <property type="evidence" value="ECO:0007669"/>
    <property type="project" value="TreeGrafter"/>
</dbReference>
<dbReference type="SMART" id="SM00220">
    <property type="entry name" value="S_TKc"/>
    <property type="match status" value="1"/>
</dbReference>
<keyword evidence="9" id="KW-0418">Kinase</keyword>
<dbReference type="SUPFAM" id="SSF56112">
    <property type="entry name" value="Protein kinase-like (PK-like)"/>
    <property type="match status" value="1"/>
</dbReference>
<proteinExistence type="predicted"/>
<keyword evidence="6" id="KW-0677">Repeat</keyword>
<dbReference type="InterPro" id="IPR001680">
    <property type="entry name" value="WD40_rpt"/>
</dbReference>
<name>A0A9P8PTC5_9ASCO</name>
<comment type="caution">
    <text evidence="16">The sequence shown here is derived from an EMBL/GenBank/DDBJ whole genome shotgun (WGS) entry which is preliminary data.</text>
</comment>
<dbReference type="PROSITE" id="PS50011">
    <property type="entry name" value="PROTEIN_KINASE_DOM"/>
    <property type="match status" value="1"/>
</dbReference>
<dbReference type="InterPro" id="IPR016024">
    <property type="entry name" value="ARM-type_fold"/>
</dbReference>
<sequence>MGAELSLMAPTAPSIAVSAYIDVLDQIQYNKPLASSRFLKTIKAQDSDGSIVVKIFIKPNDNYELNNWFKILQEQKTKLNGIPNALPYFKIIETERAGYLIRQFIKTNAYDRISTRPFLKDIEKKWIVFQLLNTVMECHNIDVIHGDIKSENILVNSWNWLLLSDFAPFKPAYLPEDNPGIFSFYFDTSQRRSCYLAPERFITQDEFNTIGTNGIEGLTKKMDIFSLGCTIAEIFLEGSPIFTLSQLYKYRKGEFVPNLSGIKNPEIKELVISMIQLDPSKRKNLREYLEFYKEKIFLENFYTFIYEYFKSFNQDNFHFTTIENSIECDLRINRIYNDFDKIAYFLKFNYDNNEENDNKGDTESYTHIIGSTNELIPIKLSLPGIPKDYKLKTTNQMNEKNDELSLIFLPLIFTSLRNARKESSKIQALELILAFGEKINNEDKLDRCLPYIVSLLKDSSINVRATAIKILTQSLLLVDSITAINVSIFQDYIIPRIASLSTDPSTYVRISFAICLPYLAQISLRFYNFALLLREGAMDTSLDAWSESNPSTIFEVSKSSLTLSFETFATSILIDSDSNVKIALLRNILPLCSFFGQEKTNDLILSHLITYLNDRNLLLRLSFIESVIGLSIYVGATSLEHYILPLLVQTLTDPEELIVIKVLKSFQDLIKLGLIREEFIYDLLSTVAKLILHPNNWIKQFSLSLIADIAENLSYADLYCLLYPILRQYIEYDITDFSWETLHSICKRQISRSIYNLLLSWSLKAEDTLFWKQVRKTSIDVFGNRGLEFSSNPTNYIGTRKKPKKNVITFGNLEIFLSTEDREWIDRLIAAGLNSQELWKIVDFREYIYRVSRLSFRSSQHDDGFKDTIEIENFGVLPKTVFFDSKPAVNNEIYGVENLEERFQNFEIPDSNSNADDRLKTSINHQNSSDLTRVSTLSDEPSRSLIIGSSKATATLNTTEENAYGQLNSAIKKEIQRRTSIHAKKLKTTNYNNPPSLSHSYIGKDPYILNYLTSIKFESFLDEFPEFQKLNIPTFGTDQQWVFKGDLVSHLAEHKVAVNSIEVSPDYKVFISGDNDGVLKFWSISKLEANVSQDSLLSIDLSGSILKIKFLDNYNCFAVSTRDGYIRLMTINYHKDRAKFPTIIDGITILREIRLEDRDYALDLHFGSSQSNSVLYTVTAFSKILIIDIRLMQIESVLQNNPLFGFITSFAIDTNNSWLLIGTSKGVLSLWDLRFKVLLKSWKLSSQRSIKNLKVLPNYYQLNRKKGRFVTFTDGYNMIVFDISTGAVRELFMEKFETNDFKDFIFTEIKEDSVFEFLQDNKSFNESELLSTMNLIETQFGHKRKLWIIASTSKNELILWNLSEPESSSRFLQSALSVNSIFNSNHINPTFRVITEKFEEYSSNSKPIKRSKNSMFQEQQNVLTKKTHDVMTSLTLILKPYEMIICADRSGVINVYK</sequence>
<evidence type="ECO:0000256" key="12">
    <source>
        <dbReference type="ARBA" id="ARBA00048659"/>
    </source>
</evidence>
<gene>
    <name evidence="16" type="ORF">WICMUC_001813</name>
</gene>
<dbReference type="GO" id="GO:0005770">
    <property type="term" value="C:late endosome"/>
    <property type="evidence" value="ECO:0007669"/>
    <property type="project" value="TreeGrafter"/>
</dbReference>
<dbReference type="InterPro" id="IPR000719">
    <property type="entry name" value="Prot_kinase_dom"/>
</dbReference>
<evidence type="ECO:0000313" key="16">
    <source>
        <dbReference type="EMBL" id="KAH3677232.1"/>
    </source>
</evidence>
<reference evidence="16" key="2">
    <citation type="submission" date="2021-01" db="EMBL/GenBank/DDBJ databases">
        <authorList>
            <person name="Schikora-Tamarit M.A."/>
        </authorList>
    </citation>
    <scope>NUCLEOTIDE SEQUENCE</scope>
    <source>
        <strain evidence="16">CBS6341</strain>
    </source>
</reference>
<organism evidence="16 17">
    <name type="scientific">Wickerhamomyces mucosus</name>
    <dbReference type="NCBI Taxonomy" id="1378264"/>
    <lineage>
        <taxon>Eukaryota</taxon>
        <taxon>Fungi</taxon>
        <taxon>Dikarya</taxon>
        <taxon>Ascomycota</taxon>
        <taxon>Saccharomycotina</taxon>
        <taxon>Saccharomycetes</taxon>
        <taxon>Phaffomycetales</taxon>
        <taxon>Wickerhamomycetaceae</taxon>
        <taxon>Wickerhamomyces</taxon>
    </lineage>
</organism>
<evidence type="ECO:0000259" key="15">
    <source>
        <dbReference type="PROSITE" id="PS50011"/>
    </source>
</evidence>
<evidence type="ECO:0000256" key="3">
    <source>
        <dbReference type="ARBA" id="ARBA00022527"/>
    </source>
</evidence>
<dbReference type="Gene3D" id="2.130.10.10">
    <property type="entry name" value="YVTN repeat-like/Quinoprotein amine dehydrogenase"/>
    <property type="match status" value="2"/>
</dbReference>
<keyword evidence="8" id="KW-0967">Endosome</keyword>